<dbReference type="EMBL" id="LHUR01000011">
    <property type="protein sequence ID" value="KOA21119.1"/>
    <property type="molecule type" value="Genomic_DNA"/>
</dbReference>
<dbReference type="RefSeq" id="WP_052220296.1">
    <property type="nucleotide sequence ID" value="NZ_LHUR01000011.1"/>
</dbReference>
<organism evidence="1 2">
    <name type="scientific">Clostridium homopropionicum DSM 5847</name>
    <dbReference type="NCBI Taxonomy" id="1121318"/>
    <lineage>
        <taxon>Bacteria</taxon>
        <taxon>Bacillati</taxon>
        <taxon>Bacillota</taxon>
        <taxon>Clostridia</taxon>
        <taxon>Eubacteriales</taxon>
        <taxon>Clostridiaceae</taxon>
        <taxon>Clostridium</taxon>
    </lineage>
</organism>
<reference evidence="2" key="1">
    <citation type="submission" date="2015-08" db="EMBL/GenBank/DDBJ databases">
        <title>Genome sequence of the strict anaerobe Clostridium homopropionicum LuHBu1 (DSM 5847T).</title>
        <authorList>
            <person name="Poehlein A."/>
            <person name="Beck M."/>
            <person name="Schiel-Bengelsdorf B."/>
            <person name="Bengelsdorf F.R."/>
            <person name="Daniel R."/>
            <person name="Duerre P."/>
        </authorList>
    </citation>
    <scope>NUCLEOTIDE SEQUENCE [LARGE SCALE GENOMIC DNA]</scope>
    <source>
        <strain evidence="2">DSM 5847</strain>
    </source>
</reference>
<dbReference type="Proteomes" id="UP000037043">
    <property type="component" value="Unassembled WGS sequence"/>
</dbReference>
<gene>
    <name evidence="1" type="ORF">CLHOM_07070</name>
</gene>
<sequence length="454" mass="51646">MKNILIIAYYFPPKGGAGVQRTTKFANYLSKFGYNVHVLTVKEDSHGLKDASLNKEIYSEVKVYRSEIEETKLIDKVLKLIQGNRNSSSGSNGETKDLPVNRNSLKRKIKGLIFNLGKKVFIDLYNLAYVPDDKIGWLKYAVEEGNKIIKENNIHTIYTTSAPYTSHLIGYNLAKKNNVKWIADFRDPWACNPFVNYGAIIERKHKKLESMVVNRADKVLSVSQPIIDDFKRIYKDLNHDKFKVITNGYDEEDFSDLPLNLGDNNDKFTVLYNGTLYGKRSPDKILGAIDSLIKAGKIPENKIKIKFLGEVGHEFKEIINLYSNKYPEVVIQKDYVPHKESLMEMCKANALLLIIDEGVGSEGIFTGKIFEYLRSGKIILGIVPNGVAKDLILETRTGLIAVPSNEIEIENIIYKAYSLFLDGNKEFNPQWELIKNYSRENLTKALAEVIEEIK</sequence>
<accession>A0A0L6ZDR1</accession>
<evidence type="ECO:0000313" key="1">
    <source>
        <dbReference type="EMBL" id="KOA21119.1"/>
    </source>
</evidence>
<dbReference type="STRING" id="36844.SAMN04488501_10413"/>
<protein>
    <recommendedName>
        <fullName evidence="3">Glycosyltransferase subfamily 4-like N-terminal domain-containing protein</fullName>
    </recommendedName>
</protein>
<keyword evidence="2" id="KW-1185">Reference proteome</keyword>
<dbReference type="PATRIC" id="fig|1121318.3.peg.709"/>
<name>A0A0L6ZDR1_9CLOT</name>
<evidence type="ECO:0008006" key="3">
    <source>
        <dbReference type="Google" id="ProtNLM"/>
    </source>
</evidence>
<dbReference type="Gene3D" id="3.40.50.2000">
    <property type="entry name" value="Glycogen Phosphorylase B"/>
    <property type="match status" value="2"/>
</dbReference>
<dbReference type="AlphaFoldDB" id="A0A0L6ZDR1"/>
<proteinExistence type="predicted"/>
<dbReference type="SUPFAM" id="SSF53756">
    <property type="entry name" value="UDP-Glycosyltransferase/glycogen phosphorylase"/>
    <property type="match status" value="1"/>
</dbReference>
<evidence type="ECO:0000313" key="2">
    <source>
        <dbReference type="Proteomes" id="UP000037043"/>
    </source>
</evidence>
<comment type="caution">
    <text evidence="1">The sequence shown here is derived from an EMBL/GenBank/DDBJ whole genome shotgun (WGS) entry which is preliminary data.</text>
</comment>